<dbReference type="PIRSF" id="PIRSF022950">
    <property type="entry name" value="PPase_methylesterase_euk"/>
    <property type="match status" value="1"/>
</dbReference>
<comment type="function">
    <text evidence="6">Demethylates proteins that have been reversibly carboxymethylated.</text>
</comment>
<dbReference type="STRING" id="1789683.A0A1X7QYA5"/>
<evidence type="ECO:0000256" key="6">
    <source>
        <dbReference type="PIRNR" id="PIRNR022950"/>
    </source>
</evidence>
<evidence type="ECO:0000256" key="7">
    <source>
        <dbReference type="PIRSR" id="PIRSR022950-1"/>
    </source>
</evidence>
<evidence type="ECO:0000256" key="8">
    <source>
        <dbReference type="SAM" id="MobiDB-lite"/>
    </source>
</evidence>
<organism evidence="10 11">
    <name type="scientific">Maudiozyma saulgeensis</name>
    <dbReference type="NCBI Taxonomy" id="1789683"/>
    <lineage>
        <taxon>Eukaryota</taxon>
        <taxon>Fungi</taxon>
        <taxon>Dikarya</taxon>
        <taxon>Ascomycota</taxon>
        <taxon>Saccharomycotina</taxon>
        <taxon>Saccharomycetes</taxon>
        <taxon>Saccharomycetales</taxon>
        <taxon>Saccharomycetaceae</taxon>
        <taxon>Maudiozyma</taxon>
    </lineage>
</organism>
<dbReference type="EC" id="3.1.1.-" evidence="6"/>
<comment type="catalytic activity">
    <reaction evidence="5">
        <text>[phosphatase 2A protein]-C-terminal L-leucine methyl ester + H2O = [phosphatase 2A protein]-C-terminal L-leucine + methanol + H(+)</text>
        <dbReference type="Rhea" id="RHEA:48548"/>
        <dbReference type="Rhea" id="RHEA-COMP:12134"/>
        <dbReference type="Rhea" id="RHEA-COMP:12135"/>
        <dbReference type="ChEBI" id="CHEBI:15377"/>
        <dbReference type="ChEBI" id="CHEBI:15378"/>
        <dbReference type="ChEBI" id="CHEBI:17790"/>
        <dbReference type="ChEBI" id="CHEBI:90516"/>
        <dbReference type="ChEBI" id="CHEBI:90517"/>
        <dbReference type="EC" id="3.1.1.89"/>
    </reaction>
</comment>
<sequence>MTSNLRREILLKRLEKVEQVVDNNNTPKYNGNDINSSEGNDSISELPSFKRSPPKMKSTTGHTADPTLEKWSSYFEVNKQVAFKERNFSLNIYYSLPKLLETRSIPVFIFHHGAGSSGLSFANLSKILQEKLKGQCGCFSFDARGHGNTTVIDPEKSVSYELDSFINDFKTLLEYIYFDVLSDVPNEKLSIILVGHSLGGSICTFTFPKLSPELKKHITGITMLDIVEEAAKDALNKVDHFLSATPNIFMSYSEAIDWYVRHGLSKNRTSANIAVPSLFRQFTNGKVVRITNLQVFRPYWGTWFSELSKSFVAVPTSKMLILAGNDNLDKELIIGQMQGKYQLVVFQNSGHFIQEDEALKTALTLIDFWRRNDNKNVVIKTNWGSTK</sequence>
<dbReference type="Proteomes" id="UP000196158">
    <property type="component" value="Unassembled WGS sequence"/>
</dbReference>
<feature type="region of interest" description="Disordered" evidence="8">
    <location>
        <begin position="22"/>
        <end position="64"/>
    </location>
</feature>
<evidence type="ECO:0000313" key="10">
    <source>
        <dbReference type="EMBL" id="SMN18433.1"/>
    </source>
</evidence>
<evidence type="ECO:0000256" key="5">
    <source>
        <dbReference type="ARBA" id="ARBA00049203"/>
    </source>
</evidence>
<keyword evidence="4 6" id="KW-0378">Hydrolase</keyword>
<dbReference type="InterPro" id="IPR029058">
    <property type="entry name" value="AB_hydrolase_fold"/>
</dbReference>
<evidence type="ECO:0000259" key="9">
    <source>
        <dbReference type="Pfam" id="PF00561"/>
    </source>
</evidence>
<dbReference type="SUPFAM" id="SSF53474">
    <property type="entry name" value="alpha/beta-Hydrolases"/>
    <property type="match status" value="1"/>
</dbReference>
<feature type="active site" evidence="7">
    <location>
        <position position="225"/>
    </location>
</feature>
<feature type="active site" evidence="7">
    <location>
        <position position="351"/>
    </location>
</feature>
<protein>
    <recommendedName>
        <fullName evidence="2 6">Protein phosphatase methylesterase 1</fullName>
        <shortName evidence="6">PME-1</shortName>
        <ecNumber evidence="6">3.1.1.-</ecNumber>
    </recommendedName>
</protein>
<proteinExistence type="inferred from homology"/>
<dbReference type="GO" id="GO:0051723">
    <property type="term" value="F:protein methylesterase activity"/>
    <property type="evidence" value="ECO:0007669"/>
    <property type="project" value="UniProtKB-EC"/>
</dbReference>
<dbReference type="AlphaFoldDB" id="A0A1X7QYA5"/>
<evidence type="ECO:0000256" key="3">
    <source>
        <dbReference type="ARBA" id="ARBA00022487"/>
    </source>
</evidence>
<dbReference type="EMBL" id="FXLY01000002">
    <property type="protein sequence ID" value="SMN18433.1"/>
    <property type="molecule type" value="Genomic_DNA"/>
</dbReference>
<dbReference type="PANTHER" id="PTHR14189">
    <property type="entry name" value="PROTEIN PHOSPHATASE METHYLESTERASE-1 RELATED"/>
    <property type="match status" value="1"/>
</dbReference>
<dbReference type="OrthoDB" id="194865at2759"/>
<gene>
    <name evidence="10" type="ORF">KASA_0Q09119G</name>
</gene>
<dbReference type="PANTHER" id="PTHR14189:SF0">
    <property type="entry name" value="PROTEIN PHOSPHATASE METHYLESTERASE 1"/>
    <property type="match status" value="1"/>
</dbReference>
<feature type="compositionally biased region" description="Polar residues" evidence="8">
    <location>
        <begin position="22"/>
        <end position="45"/>
    </location>
</feature>
<reference evidence="10 11" key="1">
    <citation type="submission" date="2017-04" db="EMBL/GenBank/DDBJ databases">
        <authorList>
            <person name="Afonso C.L."/>
            <person name="Miller P.J."/>
            <person name="Scott M.A."/>
            <person name="Spackman E."/>
            <person name="Goraichik I."/>
            <person name="Dimitrov K.M."/>
            <person name="Suarez D.L."/>
            <person name="Swayne D.E."/>
        </authorList>
    </citation>
    <scope>NUCLEOTIDE SEQUENCE [LARGE SCALE GENOMIC DNA]</scope>
</reference>
<accession>A0A1X7QYA5</accession>
<name>A0A1X7QYA5_9SACH</name>
<evidence type="ECO:0000256" key="4">
    <source>
        <dbReference type="ARBA" id="ARBA00022801"/>
    </source>
</evidence>
<keyword evidence="11" id="KW-1185">Reference proteome</keyword>
<dbReference type="Gene3D" id="3.40.50.1820">
    <property type="entry name" value="alpha/beta hydrolase"/>
    <property type="match status" value="1"/>
</dbReference>
<feature type="active site" evidence="7">
    <location>
        <position position="197"/>
    </location>
</feature>
<comment type="similarity">
    <text evidence="1 6">Belongs to the AB hydrolase superfamily.</text>
</comment>
<feature type="domain" description="AB hydrolase-1" evidence="9">
    <location>
        <begin position="106"/>
        <end position="357"/>
    </location>
</feature>
<dbReference type="InterPro" id="IPR016812">
    <property type="entry name" value="PPase_methylesterase_euk"/>
</dbReference>
<dbReference type="Pfam" id="PF00561">
    <property type="entry name" value="Abhydrolase_1"/>
    <property type="match status" value="1"/>
</dbReference>
<evidence type="ECO:0000256" key="1">
    <source>
        <dbReference type="ARBA" id="ARBA00008645"/>
    </source>
</evidence>
<evidence type="ECO:0000313" key="11">
    <source>
        <dbReference type="Proteomes" id="UP000196158"/>
    </source>
</evidence>
<keyword evidence="3 6" id="KW-0719">Serine esterase</keyword>
<dbReference type="InterPro" id="IPR000073">
    <property type="entry name" value="AB_hydrolase_1"/>
</dbReference>
<evidence type="ECO:0000256" key="2">
    <source>
        <dbReference type="ARBA" id="ARBA00020672"/>
    </source>
</evidence>